<dbReference type="Pfam" id="PF07715">
    <property type="entry name" value="Plug"/>
    <property type="match status" value="1"/>
</dbReference>
<evidence type="ECO:0000256" key="2">
    <source>
        <dbReference type="ARBA" id="ARBA00022448"/>
    </source>
</evidence>
<keyword evidence="4" id="KW-0812">Transmembrane</keyword>
<sequence>MKPFYLIILLLYSCIHINAQISQDTCRQHTAKNLADSIWKLEEVEVTAGRTRKAITGTMSGRLVLQADALKNLPQFLGTADIIRTMRLMPGVQTTGEGNSGLYIRGAEPSHNLLLLNDAPIYNPMHLMGFFSIFNGSHLNRATLLKSYISPQYGGRLGSTLSIGTRDSLTRRIGAEGNIGLISSQGTLSIPVSRKSSLYLSARGTYLNPILGLFNSAEDGSKLRYGFQDYNLTYIYAPSEKSKIIINGYFGNDKLTIKQNDYQVDAGIQWSNLASSIQWQLNLRKNRRLEQTLFFSEYENKINIDQSGAVIRLPSDIKDMGYKGNYSFYCLKSHWTIGADYTYHQTHPQYPEVDNLYGTSLTSTVEKYKTHETGAYLNCDAALFANMTAHIGLRYSSLFHVSPNGQLSKYYGGLEPRFSLEYELHTNQKVILSYALQRQYMNQVAVSTLSFPIDFWVPASQNILPQLAHSFSAGYFQSIFNDSYEISVEGYYKRLTNQLEFKGGLFDMINQQYIIEDRLLSGDGYTYGGEWMIKKNKGRLTGWISYTLGWSRRKFPAINNGKFFPAKHDRRHDLSIVTNYRINTKWDCSAVFVYATGSALTVPISVYMIGENAISEYGPHNGARMPAYHRLDLSVNYWFNRGATRESGLNFSLYNAYARKNPISLGYSIHTDKENKTAELEKRGPGLYRLIPSISYMFKF</sequence>
<evidence type="ECO:0000256" key="4">
    <source>
        <dbReference type="ARBA" id="ARBA00022692"/>
    </source>
</evidence>
<comment type="subcellular location">
    <subcellularLocation>
        <location evidence="1">Cell outer membrane</location>
        <topology evidence="1">Multi-pass membrane protein</topology>
    </subcellularLocation>
</comment>
<reference evidence="9 10" key="1">
    <citation type="submission" date="2023-01" db="EMBL/GenBank/DDBJ databases">
        <title>Exploring GABA producing Bacteroides strains toward improving mental health.</title>
        <authorList>
            <person name="Yousuf B."/>
            <person name="Bouhlel N.E."/>
            <person name="Mottawea W."/>
            <person name="Hammami R."/>
        </authorList>
    </citation>
    <scope>NUCLEOTIDE SEQUENCE [LARGE SCALE GENOMIC DNA]</scope>
    <source>
        <strain evidence="9 10">UO.H1054</strain>
    </source>
</reference>
<dbReference type="PANTHER" id="PTHR30069:SF29">
    <property type="entry name" value="HEMOGLOBIN AND HEMOGLOBIN-HAPTOGLOBIN-BINDING PROTEIN 1-RELATED"/>
    <property type="match status" value="1"/>
</dbReference>
<accession>A0ABT5HDT6</accession>
<dbReference type="PANTHER" id="PTHR30069">
    <property type="entry name" value="TONB-DEPENDENT OUTER MEMBRANE RECEPTOR"/>
    <property type="match status" value="1"/>
</dbReference>
<dbReference type="InterPro" id="IPR039426">
    <property type="entry name" value="TonB-dep_rcpt-like"/>
</dbReference>
<keyword evidence="7" id="KW-0998">Cell outer membrane</keyword>
<dbReference type="EMBL" id="JAQPYS010000086">
    <property type="protein sequence ID" value="MDC7138096.1"/>
    <property type="molecule type" value="Genomic_DNA"/>
</dbReference>
<comment type="caution">
    <text evidence="9">The sequence shown here is derived from an EMBL/GenBank/DDBJ whole genome shotgun (WGS) entry which is preliminary data.</text>
</comment>
<evidence type="ECO:0000313" key="10">
    <source>
        <dbReference type="Proteomes" id="UP001215398"/>
    </source>
</evidence>
<gene>
    <name evidence="9" type="ORF">PQG98_17360</name>
</gene>
<dbReference type="Gene3D" id="2.170.130.10">
    <property type="entry name" value="TonB-dependent receptor, plug domain"/>
    <property type="match status" value="1"/>
</dbReference>
<evidence type="ECO:0000256" key="3">
    <source>
        <dbReference type="ARBA" id="ARBA00022452"/>
    </source>
</evidence>
<evidence type="ECO:0000256" key="5">
    <source>
        <dbReference type="ARBA" id="ARBA00022729"/>
    </source>
</evidence>
<organism evidence="9 10">
    <name type="scientific">Bacteroides zhangwenhongii</name>
    <dbReference type="NCBI Taxonomy" id="2650157"/>
    <lineage>
        <taxon>Bacteria</taxon>
        <taxon>Pseudomonadati</taxon>
        <taxon>Bacteroidota</taxon>
        <taxon>Bacteroidia</taxon>
        <taxon>Bacteroidales</taxon>
        <taxon>Bacteroidaceae</taxon>
        <taxon>Bacteroides</taxon>
    </lineage>
</organism>
<dbReference type="Gene3D" id="2.40.170.20">
    <property type="entry name" value="TonB-dependent receptor, beta-barrel domain"/>
    <property type="match status" value="1"/>
</dbReference>
<evidence type="ECO:0000259" key="8">
    <source>
        <dbReference type="Pfam" id="PF07715"/>
    </source>
</evidence>
<feature type="domain" description="TonB-dependent receptor plug" evidence="8">
    <location>
        <begin position="78"/>
        <end position="156"/>
    </location>
</feature>
<keyword evidence="9" id="KW-0675">Receptor</keyword>
<proteinExistence type="predicted"/>
<evidence type="ECO:0000313" key="9">
    <source>
        <dbReference type="EMBL" id="MDC7138096.1"/>
    </source>
</evidence>
<evidence type="ECO:0000256" key="7">
    <source>
        <dbReference type="ARBA" id="ARBA00023237"/>
    </source>
</evidence>
<evidence type="ECO:0000256" key="6">
    <source>
        <dbReference type="ARBA" id="ARBA00023136"/>
    </source>
</evidence>
<dbReference type="SUPFAM" id="SSF56935">
    <property type="entry name" value="Porins"/>
    <property type="match status" value="1"/>
</dbReference>
<evidence type="ECO:0000256" key="1">
    <source>
        <dbReference type="ARBA" id="ARBA00004571"/>
    </source>
</evidence>
<keyword evidence="5" id="KW-0732">Signal</keyword>
<keyword evidence="10" id="KW-1185">Reference proteome</keyword>
<keyword evidence="6" id="KW-0472">Membrane</keyword>
<dbReference type="InterPro" id="IPR037066">
    <property type="entry name" value="Plug_dom_sf"/>
</dbReference>
<protein>
    <submittedName>
        <fullName evidence="9">TonB-dependent receptor plug domain-containing protein</fullName>
    </submittedName>
</protein>
<keyword evidence="2" id="KW-0813">Transport</keyword>
<name>A0ABT5HDT6_9BACE</name>
<dbReference type="InterPro" id="IPR012910">
    <property type="entry name" value="Plug_dom"/>
</dbReference>
<dbReference type="RefSeq" id="WP_270540873.1">
    <property type="nucleotide sequence ID" value="NZ_JAQCYP010000017.1"/>
</dbReference>
<dbReference type="Proteomes" id="UP001215398">
    <property type="component" value="Unassembled WGS sequence"/>
</dbReference>
<dbReference type="InterPro" id="IPR036942">
    <property type="entry name" value="Beta-barrel_TonB_sf"/>
</dbReference>
<keyword evidence="3" id="KW-1134">Transmembrane beta strand</keyword>